<sequence length="400" mass="45267">MAFLTVLPTFYFILRKNTKKKTSDNKCQTKVSGKQKENYFSCNLFYKIVRYIYSKKGYLAKSKKVIVLTMGFPRIISKNHKIYTKLGEFCLSGDGNQFWIVCHTCQEELQTQDKFWKHIQDEHNFMHGIKQEPSRASGSAYMETGESAGVMPLPLYRKVSVNEQQREEATSGASEEDDIQKEAKDYTEMRTHDMENNQTVAIDIKLEPSLSQSMSTPEQAQQQQQQSQTQHQQQHTPHQLEMSAAPLMYQLPQVHPPVSAYAALVQVPAINTLNMTVAAAAAAAQVPTSMAALMPQDLPKDNATNINNNNTTNSTTASASSAVSSDDGERWYICDYENCGLKFKYQSRLELHRSVHSKERRFACEICGASFKQSCNLSTHRKKKHALKGVKSTLIPPQRF</sequence>
<dbReference type="Proteomes" id="UP000091820">
    <property type="component" value="Unassembled WGS sequence"/>
</dbReference>
<organism evidence="13 14">
    <name type="scientific">Glossina brevipalpis</name>
    <dbReference type="NCBI Taxonomy" id="37001"/>
    <lineage>
        <taxon>Eukaryota</taxon>
        <taxon>Metazoa</taxon>
        <taxon>Ecdysozoa</taxon>
        <taxon>Arthropoda</taxon>
        <taxon>Hexapoda</taxon>
        <taxon>Insecta</taxon>
        <taxon>Pterygota</taxon>
        <taxon>Neoptera</taxon>
        <taxon>Endopterygota</taxon>
        <taxon>Diptera</taxon>
        <taxon>Brachycera</taxon>
        <taxon>Muscomorpha</taxon>
        <taxon>Hippoboscoidea</taxon>
        <taxon>Glossinidae</taxon>
        <taxon>Glossina</taxon>
    </lineage>
</organism>
<evidence type="ECO:0000256" key="1">
    <source>
        <dbReference type="ARBA" id="ARBA00004123"/>
    </source>
</evidence>
<accession>A0A1A9W8R6</accession>
<evidence type="ECO:0000256" key="11">
    <source>
        <dbReference type="SAM" id="MobiDB-lite"/>
    </source>
</evidence>
<dbReference type="PANTHER" id="PTHR16515:SF49">
    <property type="entry name" value="GASTRULA ZINC FINGER PROTEIN XLCGF49.1-LIKE-RELATED"/>
    <property type="match status" value="1"/>
</dbReference>
<keyword evidence="4 10" id="KW-0863">Zinc-finger</keyword>
<protein>
    <recommendedName>
        <fullName evidence="12">C2H2-type domain-containing protein</fullName>
    </recommendedName>
</protein>
<dbReference type="Pfam" id="PF00096">
    <property type="entry name" value="zf-C2H2"/>
    <property type="match status" value="1"/>
</dbReference>
<keyword evidence="8" id="KW-0804">Transcription</keyword>
<feature type="compositionally biased region" description="Low complexity" evidence="11">
    <location>
        <begin position="302"/>
        <end position="322"/>
    </location>
</feature>
<keyword evidence="14" id="KW-1185">Reference proteome</keyword>
<keyword evidence="6" id="KW-0805">Transcription regulation</keyword>
<dbReference type="GO" id="GO:0008270">
    <property type="term" value="F:zinc ion binding"/>
    <property type="evidence" value="ECO:0007669"/>
    <property type="project" value="UniProtKB-KW"/>
</dbReference>
<dbReference type="SMART" id="SM00355">
    <property type="entry name" value="ZnF_C2H2"/>
    <property type="match status" value="3"/>
</dbReference>
<evidence type="ECO:0000313" key="14">
    <source>
        <dbReference type="Proteomes" id="UP000091820"/>
    </source>
</evidence>
<feature type="region of interest" description="Disordered" evidence="11">
    <location>
        <begin position="211"/>
        <end position="239"/>
    </location>
</feature>
<dbReference type="EnsemblMetazoa" id="GBRI010357-RA">
    <property type="protein sequence ID" value="GBRI010357-PA"/>
    <property type="gene ID" value="GBRI010357"/>
</dbReference>
<dbReference type="InterPro" id="IPR013087">
    <property type="entry name" value="Znf_C2H2_type"/>
</dbReference>
<dbReference type="InterPro" id="IPR036236">
    <property type="entry name" value="Znf_C2H2_sf"/>
</dbReference>
<dbReference type="GO" id="GO:0010468">
    <property type="term" value="P:regulation of gene expression"/>
    <property type="evidence" value="ECO:0007669"/>
    <property type="project" value="TreeGrafter"/>
</dbReference>
<dbReference type="GO" id="GO:0005634">
    <property type="term" value="C:nucleus"/>
    <property type="evidence" value="ECO:0007669"/>
    <property type="project" value="UniProtKB-SubCell"/>
</dbReference>
<dbReference type="PROSITE" id="PS50157">
    <property type="entry name" value="ZINC_FINGER_C2H2_2"/>
    <property type="match status" value="2"/>
</dbReference>
<dbReference type="GO" id="GO:0003677">
    <property type="term" value="F:DNA binding"/>
    <property type="evidence" value="ECO:0007669"/>
    <property type="project" value="UniProtKB-KW"/>
</dbReference>
<keyword evidence="7" id="KW-0238">DNA-binding</keyword>
<proteinExistence type="predicted"/>
<feature type="domain" description="C2H2-type" evidence="12">
    <location>
        <begin position="332"/>
        <end position="361"/>
    </location>
</feature>
<evidence type="ECO:0000256" key="7">
    <source>
        <dbReference type="ARBA" id="ARBA00023125"/>
    </source>
</evidence>
<dbReference type="STRING" id="37001.A0A1A9W8R6"/>
<keyword evidence="3" id="KW-0677">Repeat</keyword>
<dbReference type="PROSITE" id="PS00028">
    <property type="entry name" value="ZINC_FINGER_C2H2_1"/>
    <property type="match status" value="2"/>
</dbReference>
<evidence type="ECO:0000256" key="8">
    <source>
        <dbReference type="ARBA" id="ARBA00023163"/>
    </source>
</evidence>
<evidence type="ECO:0000256" key="5">
    <source>
        <dbReference type="ARBA" id="ARBA00022833"/>
    </source>
</evidence>
<reference evidence="13" key="2">
    <citation type="submission" date="2020-05" db="UniProtKB">
        <authorList>
            <consortium name="EnsemblMetazoa"/>
        </authorList>
    </citation>
    <scope>IDENTIFICATION</scope>
    <source>
        <strain evidence="13">IAEA</strain>
    </source>
</reference>
<keyword evidence="2" id="KW-0479">Metal-binding</keyword>
<keyword evidence="9" id="KW-0539">Nucleus</keyword>
<evidence type="ECO:0000256" key="2">
    <source>
        <dbReference type="ARBA" id="ARBA00022723"/>
    </source>
</evidence>
<evidence type="ECO:0000256" key="10">
    <source>
        <dbReference type="PROSITE-ProRule" id="PRU00042"/>
    </source>
</evidence>
<dbReference type="Gene3D" id="3.30.160.60">
    <property type="entry name" value="Classic Zinc Finger"/>
    <property type="match status" value="2"/>
</dbReference>
<evidence type="ECO:0000259" key="12">
    <source>
        <dbReference type="PROSITE" id="PS50157"/>
    </source>
</evidence>
<evidence type="ECO:0000256" key="6">
    <source>
        <dbReference type="ARBA" id="ARBA00023015"/>
    </source>
</evidence>
<evidence type="ECO:0000313" key="13">
    <source>
        <dbReference type="EnsemblMetazoa" id="GBRI010357-PA"/>
    </source>
</evidence>
<reference evidence="14" key="1">
    <citation type="submission" date="2014-03" db="EMBL/GenBank/DDBJ databases">
        <authorList>
            <person name="Aksoy S."/>
            <person name="Warren W."/>
            <person name="Wilson R.K."/>
        </authorList>
    </citation>
    <scope>NUCLEOTIDE SEQUENCE [LARGE SCALE GENOMIC DNA]</scope>
    <source>
        <strain evidence="14">IAEA</strain>
    </source>
</reference>
<dbReference type="SUPFAM" id="SSF57667">
    <property type="entry name" value="beta-beta-alpha zinc fingers"/>
    <property type="match status" value="1"/>
</dbReference>
<keyword evidence="5" id="KW-0862">Zinc</keyword>
<evidence type="ECO:0000256" key="4">
    <source>
        <dbReference type="ARBA" id="ARBA00022771"/>
    </source>
</evidence>
<comment type="subcellular location">
    <subcellularLocation>
        <location evidence="1">Nucleus</location>
    </subcellularLocation>
</comment>
<name>A0A1A9W8R6_9MUSC</name>
<evidence type="ECO:0000256" key="3">
    <source>
        <dbReference type="ARBA" id="ARBA00022737"/>
    </source>
</evidence>
<feature type="compositionally biased region" description="Low complexity" evidence="11">
    <location>
        <begin position="212"/>
        <end position="239"/>
    </location>
</feature>
<feature type="region of interest" description="Disordered" evidence="11">
    <location>
        <begin position="297"/>
        <end position="322"/>
    </location>
</feature>
<dbReference type="AlphaFoldDB" id="A0A1A9W8R6"/>
<feature type="domain" description="C2H2-type" evidence="12">
    <location>
        <begin position="362"/>
        <end position="386"/>
    </location>
</feature>
<dbReference type="PANTHER" id="PTHR16515">
    <property type="entry name" value="PR DOMAIN ZINC FINGER PROTEIN"/>
    <property type="match status" value="1"/>
</dbReference>
<dbReference type="VEuPathDB" id="VectorBase:GBRI010357"/>
<evidence type="ECO:0000256" key="9">
    <source>
        <dbReference type="ARBA" id="ARBA00023242"/>
    </source>
</evidence>
<dbReference type="InterPro" id="IPR050331">
    <property type="entry name" value="Zinc_finger"/>
</dbReference>